<organism evidence="2 3">
    <name type="scientific">Solanum tuberosum</name>
    <name type="common">Potato</name>
    <dbReference type="NCBI Taxonomy" id="4113"/>
    <lineage>
        <taxon>Eukaryota</taxon>
        <taxon>Viridiplantae</taxon>
        <taxon>Streptophyta</taxon>
        <taxon>Embryophyta</taxon>
        <taxon>Tracheophyta</taxon>
        <taxon>Spermatophyta</taxon>
        <taxon>Magnoliopsida</taxon>
        <taxon>eudicotyledons</taxon>
        <taxon>Gunneridae</taxon>
        <taxon>Pentapetalae</taxon>
        <taxon>asterids</taxon>
        <taxon>lamiids</taxon>
        <taxon>Solanales</taxon>
        <taxon>Solanaceae</taxon>
        <taxon>Solanoideae</taxon>
        <taxon>Solaneae</taxon>
        <taxon>Solanum</taxon>
    </lineage>
</organism>
<proteinExistence type="predicted"/>
<evidence type="ECO:0000313" key="3">
    <source>
        <dbReference type="Proteomes" id="UP000011115"/>
    </source>
</evidence>
<dbReference type="AlphaFoldDB" id="M1AYQ8"/>
<evidence type="ECO:0000313" key="2">
    <source>
        <dbReference type="EnsemblPlants" id="PGSC0003DMT400033204"/>
    </source>
</evidence>
<sequence length="54" mass="6120">MSTSSRVLTERLSSGSTMESGEADGDWRRRQESKKFAGNSKMERCFFSSICCFN</sequence>
<feature type="region of interest" description="Disordered" evidence="1">
    <location>
        <begin position="1"/>
        <end position="29"/>
    </location>
</feature>
<dbReference type="InParanoid" id="M1AYQ8"/>
<dbReference type="PaxDb" id="4113-PGSC0003DMT400033204"/>
<reference evidence="2" key="2">
    <citation type="submission" date="2015-06" db="UniProtKB">
        <authorList>
            <consortium name="EnsemblPlants"/>
        </authorList>
    </citation>
    <scope>IDENTIFICATION</scope>
    <source>
        <strain evidence="2">DM1-3 516 R44</strain>
    </source>
</reference>
<dbReference type="Gramene" id="PGSC0003DMT400033204">
    <property type="protein sequence ID" value="PGSC0003DMT400033204"/>
    <property type="gene ID" value="PGSC0003DMG402012750"/>
</dbReference>
<keyword evidence="3" id="KW-1185">Reference proteome</keyword>
<dbReference type="HOGENOM" id="CLU_3054117_0_0_1"/>
<protein>
    <submittedName>
        <fullName evidence="2">Uncharacterized protein</fullName>
    </submittedName>
</protein>
<reference evidence="3" key="1">
    <citation type="journal article" date="2011" name="Nature">
        <title>Genome sequence and analysis of the tuber crop potato.</title>
        <authorList>
            <consortium name="The Potato Genome Sequencing Consortium"/>
        </authorList>
    </citation>
    <scope>NUCLEOTIDE SEQUENCE [LARGE SCALE GENOMIC DNA]</scope>
    <source>
        <strain evidence="3">cv. DM1-3 516 R44</strain>
    </source>
</reference>
<dbReference type="Proteomes" id="UP000011115">
    <property type="component" value="Unassembled WGS sequence"/>
</dbReference>
<accession>M1AYQ8</accession>
<evidence type="ECO:0000256" key="1">
    <source>
        <dbReference type="SAM" id="MobiDB-lite"/>
    </source>
</evidence>
<name>M1AYQ8_SOLTU</name>
<feature type="compositionally biased region" description="Polar residues" evidence="1">
    <location>
        <begin position="1"/>
        <end position="19"/>
    </location>
</feature>
<dbReference type="EnsemblPlants" id="PGSC0003DMT400033204">
    <property type="protein sequence ID" value="PGSC0003DMT400033204"/>
    <property type="gene ID" value="PGSC0003DMG402012750"/>
</dbReference>